<keyword evidence="3 11" id="KW-0436">Ligase</keyword>
<dbReference type="InterPro" id="IPR041616">
    <property type="entry name" value="PheRS_beta_core"/>
</dbReference>
<evidence type="ECO:0000313" key="11">
    <source>
        <dbReference type="EMBL" id="MCA9381377.1"/>
    </source>
</evidence>
<evidence type="ECO:0000256" key="3">
    <source>
        <dbReference type="ARBA" id="ARBA00022598"/>
    </source>
</evidence>
<dbReference type="InterPro" id="IPR045060">
    <property type="entry name" value="Phe-tRNA-ligase_IIc_bsu"/>
</dbReference>
<dbReference type="SUPFAM" id="SSF55681">
    <property type="entry name" value="Class II aaRS and biotin synthetases"/>
    <property type="match status" value="1"/>
</dbReference>
<reference evidence="11" key="2">
    <citation type="journal article" date="2021" name="Microbiome">
        <title>Successional dynamics and alternative stable states in a saline activated sludge microbial community over 9 years.</title>
        <authorList>
            <person name="Wang Y."/>
            <person name="Ye J."/>
            <person name="Ju F."/>
            <person name="Liu L."/>
            <person name="Boyd J.A."/>
            <person name="Deng Y."/>
            <person name="Parks D.H."/>
            <person name="Jiang X."/>
            <person name="Yin X."/>
            <person name="Woodcroft B.J."/>
            <person name="Tyson G.W."/>
            <person name="Hugenholtz P."/>
            <person name="Polz M.F."/>
            <person name="Zhang T."/>
        </authorList>
    </citation>
    <scope>NUCLEOTIDE SEQUENCE</scope>
    <source>
        <strain evidence="11">HKST-UBA13</strain>
    </source>
</reference>
<dbReference type="Gene3D" id="3.30.56.10">
    <property type="match status" value="2"/>
</dbReference>
<name>A0A955L1Y1_9BACT</name>
<evidence type="ECO:0000256" key="6">
    <source>
        <dbReference type="ARBA" id="ARBA00022840"/>
    </source>
</evidence>
<dbReference type="GO" id="GO:0006432">
    <property type="term" value="P:phenylalanyl-tRNA aminoacylation"/>
    <property type="evidence" value="ECO:0007669"/>
    <property type="project" value="InterPro"/>
</dbReference>
<evidence type="ECO:0000256" key="1">
    <source>
        <dbReference type="ARBA" id="ARBA00001946"/>
    </source>
</evidence>
<dbReference type="GO" id="GO:0009328">
    <property type="term" value="C:phenylalanine-tRNA ligase complex"/>
    <property type="evidence" value="ECO:0007669"/>
    <property type="project" value="TreeGrafter"/>
</dbReference>
<sequence length="649" mass="73483">MKLLHSQLIKYIPSLKISANEVADVFTEIGYMKDGPVEEVTFGGKADYFTDLEVRQNRADCFGVQGLARDLAAYHNLDFVLHEYNLDDSNTDYTLPIEVKNSEAVKRVMAIKIDNVQVGESPDWLKEYLALYDINSINNLVDLTNYVMLETGHPSHAFDADISGDALVWEINPNYKKMVSLDGTKIDLVDEALVVSDGKQPLALAGLVGGDKAAMSMDSKNVIVEMAVYDGGLIRRNSREMKVFTEASSRLEKFMDPDSIDEGFSMLVSMILDICNANIASKVYDNYLQKEEKNIITIDLDKASQIAGVEIEHKDATESLIRLGFDFVENNDPILKVTRPINRLDIQEEEDVYEEIIRMYGYYQLPTDTLNIQVVRDVTPARINLIDNIKSHLTANGFDEVRTWVLVDESSNSKSNFSEFEAISVQNSINDEVPILRQNLTSGLLKQVETYEKKFINQIQIFEVGKVFYNADSLFKEHYALGLCIAGSDSFKALEKEIKRLLSSFGFNNPIFKQAEIVPEFAHPTSCFDIWIEGQKFGVIYKSNSLETSNCSYAEVNIDKLSDDAKEIKSTIELSGKLVSLDSNIILEKSEDINLSVREKLTEDLKENLWSWEVIDEFEDGNKSKYTVRFIYFNLSDQEAKTLHEKVFG</sequence>
<dbReference type="InterPro" id="IPR020825">
    <property type="entry name" value="Phe-tRNA_synthase-like_B3/B4"/>
</dbReference>
<feature type="domain" description="B5" evidence="10">
    <location>
        <begin position="291"/>
        <end position="367"/>
    </location>
</feature>
<dbReference type="Gene3D" id="3.50.40.10">
    <property type="entry name" value="Phenylalanyl-trna Synthetase, Chain B, domain 3"/>
    <property type="match status" value="1"/>
</dbReference>
<dbReference type="GO" id="GO:0003723">
    <property type="term" value="F:RNA binding"/>
    <property type="evidence" value="ECO:0007669"/>
    <property type="project" value="InterPro"/>
</dbReference>
<dbReference type="PANTHER" id="PTHR10947">
    <property type="entry name" value="PHENYLALANYL-TRNA SYNTHETASE BETA CHAIN AND LEUCINE-RICH REPEAT-CONTAINING PROTEIN 47"/>
    <property type="match status" value="1"/>
</dbReference>
<dbReference type="AlphaFoldDB" id="A0A955L1Y1"/>
<gene>
    <name evidence="11" type="ORF">KC678_03870</name>
</gene>
<dbReference type="SUPFAM" id="SSF46955">
    <property type="entry name" value="Putative DNA-binding domain"/>
    <property type="match status" value="2"/>
</dbReference>
<keyword evidence="4" id="KW-0479">Metal-binding</keyword>
<dbReference type="InterPro" id="IPR005147">
    <property type="entry name" value="tRNA_synthase_B5-dom"/>
</dbReference>
<dbReference type="Proteomes" id="UP000775877">
    <property type="component" value="Unassembled WGS sequence"/>
</dbReference>
<keyword evidence="7" id="KW-0460">Magnesium</keyword>
<dbReference type="InterPro" id="IPR045864">
    <property type="entry name" value="aa-tRNA-synth_II/BPL/LPL"/>
</dbReference>
<dbReference type="EMBL" id="JAGQLJ010000089">
    <property type="protein sequence ID" value="MCA9381377.1"/>
    <property type="molecule type" value="Genomic_DNA"/>
</dbReference>
<dbReference type="GO" id="GO:0000287">
    <property type="term" value="F:magnesium ion binding"/>
    <property type="evidence" value="ECO:0007669"/>
    <property type="project" value="InterPro"/>
</dbReference>
<evidence type="ECO:0000259" key="10">
    <source>
        <dbReference type="PROSITE" id="PS51483"/>
    </source>
</evidence>
<reference evidence="11" key="1">
    <citation type="submission" date="2020-04" db="EMBL/GenBank/DDBJ databases">
        <authorList>
            <person name="Zhang T."/>
        </authorList>
    </citation>
    <scope>NUCLEOTIDE SEQUENCE</scope>
    <source>
        <strain evidence="11">HKST-UBA13</strain>
    </source>
</reference>
<dbReference type="PROSITE" id="PS51483">
    <property type="entry name" value="B5"/>
    <property type="match status" value="1"/>
</dbReference>
<keyword evidence="6" id="KW-0067">ATP-binding</keyword>
<keyword evidence="9" id="KW-0030">Aminoacyl-tRNA synthetase</keyword>
<dbReference type="SUPFAM" id="SSF56037">
    <property type="entry name" value="PheT/TilS domain"/>
    <property type="match status" value="1"/>
</dbReference>
<evidence type="ECO:0000256" key="8">
    <source>
        <dbReference type="ARBA" id="ARBA00022917"/>
    </source>
</evidence>
<dbReference type="GO" id="GO:0004826">
    <property type="term" value="F:phenylalanine-tRNA ligase activity"/>
    <property type="evidence" value="ECO:0007669"/>
    <property type="project" value="UniProtKB-EC"/>
</dbReference>
<dbReference type="PANTHER" id="PTHR10947:SF0">
    <property type="entry name" value="PHENYLALANINE--TRNA LIGASE BETA SUBUNIT"/>
    <property type="match status" value="1"/>
</dbReference>
<dbReference type="Pfam" id="PF03483">
    <property type="entry name" value="B3_4"/>
    <property type="match status" value="1"/>
</dbReference>
<proteinExistence type="predicted"/>
<accession>A0A955L1Y1</accession>
<keyword evidence="8" id="KW-0648">Protein biosynthesis</keyword>
<dbReference type="InterPro" id="IPR005146">
    <property type="entry name" value="B3/B4_tRNA-bd"/>
</dbReference>
<dbReference type="InterPro" id="IPR009061">
    <property type="entry name" value="DNA-bd_dom_put_sf"/>
</dbReference>
<dbReference type="SMART" id="SM00873">
    <property type="entry name" value="B3_4"/>
    <property type="match status" value="1"/>
</dbReference>
<evidence type="ECO:0000256" key="5">
    <source>
        <dbReference type="ARBA" id="ARBA00022741"/>
    </source>
</evidence>
<dbReference type="GO" id="GO:0005524">
    <property type="term" value="F:ATP binding"/>
    <property type="evidence" value="ECO:0007669"/>
    <property type="project" value="UniProtKB-KW"/>
</dbReference>
<evidence type="ECO:0000256" key="2">
    <source>
        <dbReference type="ARBA" id="ARBA00012814"/>
    </source>
</evidence>
<dbReference type="Gene3D" id="3.30.930.10">
    <property type="entry name" value="Bira Bifunctional Protein, Domain 2"/>
    <property type="match status" value="1"/>
</dbReference>
<comment type="cofactor">
    <cofactor evidence="1">
        <name>Mg(2+)</name>
        <dbReference type="ChEBI" id="CHEBI:18420"/>
    </cofactor>
</comment>
<comment type="caution">
    <text evidence="11">The sequence shown here is derived from an EMBL/GenBank/DDBJ whole genome shotgun (WGS) entry which is preliminary data.</text>
</comment>
<dbReference type="Pfam" id="PF17759">
    <property type="entry name" value="tRNA_synthFbeta"/>
    <property type="match status" value="1"/>
</dbReference>
<protein>
    <recommendedName>
        <fullName evidence="2">phenylalanine--tRNA ligase</fullName>
        <ecNumber evidence="2">6.1.1.20</ecNumber>
    </recommendedName>
</protein>
<evidence type="ECO:0000313" key="12">
    <source>
        <dbReference type="Proteomes" id="UP000775877"/>
    </source>
</evidence>
<dbReference type="EC" id="6.1.1.20" evidence="2"/>
<dbReference type="Pfam" id="PF03484">
    <property type="entry name" value="B5"/>
    <property type="match status" value="1"/>
</dbReference>
<keyword evidence="5" id="KW-0547">Nucleotide-binding</keyword>
<evidence type="ECO:0000256" key="9">
    <source>
        <dbReference type="ARBA" id="ARBA00023146"/>
    </source>
</evidence>
<evidence type="ECO:0000256" key="7">
    <source>
        <dbReference type="ARBA" id="ARBA00022842"/>
    </source>
</evidence>
<dbReference type="SMART" id="SM00874">
    <property type="entry name" value="B5"/>
    <property type="match status" value="1"/>
</dbReference>
<evidence type="ECO:0000256" key="4">
    <source>
        <dbReference type="ARBA" id="ARBA00022723"/>
    </source>
</evidence>
<organism evidence="11 12">
    <name type="scientific">Candidatus Dojkabacteria bacterium</name>
    <dbReference type="NCBI Taxonomy" id="2099670"/>
    <lineage>
        <taxon>Bacteria</taxon>
        <taxon>Candidatus Dojkabacteria</taxon>
    </lineage>
</organism>